<dbReference type="InterPro" id="IPR050222">
    <property type="entry name" value="MATE_MdtK"/>
</dbReference>
<feature type="transmembrane region" description="Helical" evidence="11">
    <location>
        <begin position="171"/>
        <end position="195"/>
    </location>
</feature>
<feature type="transmembrane region" description="Helical" evidence="11">
    <location>
        <begin position="104"/>
        <end position="123"/>
    </location>
</feature>
<evidence type="ECO:0000256" key="7">
    <source>
        <dbReference type="ARBA" id="ARBA00022989"/>
    </source>
</evidence>
<keyword evidence="4" id="KW-0050">Antiport</keyword>
<proteinExistence type="inferred from homology"/>
<reference evidence="12 13" key="1">
    <citation type="submission" date="2018-09" db="EMBL/GenBank/DDBJ databases">
        <title>Genomic Encyclopedia of Archaeal and Bacterial Type Strains, Phase II (KMG-II): from individual species to whole genera.</title>
        <authorList>
            <person name="Goeker M."/>
        </authorList>
    </citation>
    <scope>NUCLEOTIDE SEQUENCE [LARGE SCALE GENOMIC DNA]</scope>
    <source>
        <strain evidence="12 13">DSM 16505</strain>
    </source>
</reference>
<dbReference type="InterPro" id="IPR044644">
    <property type="entry name" value="DinF-like"/>
</dbReference>
<evidence type="ECO:0000256" key="10">
    <source>
        <dbReference type="ARBA" id="ARBA00031636"/>
    </source>
</evidence>
<dbReference type="InterPro" id="IPR048279">
    <property type="entry name" value="MdtK-like"/>
</dbReference>
<comment type="similarity">
    <text evidence="2">Belongs to the multi antimicrobial extrusion (MATE) (TC 2.A.66.1) family.</text>
</comment>
<sequence>MFNIFDKKINVLQHDISFKHINKLAFPALVAGVAEPLLSTTDLAIVGNIEHNATESIAAIGIVGAFLSMLIWVFGQTRSGISSIVSQYLGANKLEEIKNLPAQAIAIVLGVSAIILGLSYPFAKEIFELYNASGTILDYSVEYYKIRVFGFPFTLFTIAIFGTFRGLQNTYYPMVIALIGTVINIVLDVVLVYGIEGYIPAMYIQGAAYASVIAQIIMALISAVLLLKKTDIPLKFSLPFNTEIPKFIVMVLNLFVRTIALNVALYFGTSYATDYGDAYIAAYTIGFNIWLMGAFMIDGYSSAGNILSGKLLGAKAYKTLVTLGNRLITYGFLFGLLLAVVGFVLYQFIGKVFTKEPEVLEQFYNTFWIILIMQPICSIAFIYDGIFKGMGEMKFLRNVLLLATGLVFVPTLLYFDSLGYKLYAIWIAFFLWMIARGTPLIVKFRRKFLPLAQKM</sequence>
<evidence type="ECO:0000256" key="9">
    <source>
        <dbReference type="ARBA" id="ARBA00023136"/>
    </source>
</evidence>
<dbReference type="EMBL" id="RAQM01000006">
    <property type="protein sequence ID" value="RKF05183.1"/>
    <property type="molecule type" value="Genomic_DNA"/>
</dbReference>
<feature type="transmembrane region" description="Helical" evidence="11">
    <location>
        <begin position="421"/>
        <end position="442"/>
    </location>
</feature>
<dbReference type="AlphaFoldDB" id="A0A420E5I9"/>
<keyword evidence="13" id="KW-1185">Reference proteome</keyword>
<dbReference type="PANTHER" id="PTHR43298">
    <property type="entry name" value="MULTIDRUG RESISTANCE PROTEIN NORM-RELATED"/>
    <property type="match status" value="1"/>
</dbReference>
<dbReference type="PIRSF" id="PIRSF006603">
    <property type="entry name" value="DinF"/>
    <property type="match status" value="1"/>
</dbReference>
<feature type="transmembrane region" description="Helical" evidence="11">
    <location>
        <begin position="143"/>
        <end position="164"/>
    </location>
</feature>
<name>A0A420E5I9_9FLAO</name>
<keyword evidence="3" id="KW-0813">Transport</keyword>
<feature type="transmembrane region" description="Helical" evidence="11">
    <location>
        <begin position="395"/>
        <end position="415"/>
    </location>
</feature>
<gene>
    <name evidence="12" type="ORF">C8N26_0584</name>
</gene>
<feature type="transmembrane region" description="Helical" evidence="11">
    <location>
        <begin position="366"/>
        <end position="383"/>
    </location>
</feature>
<feature type="transmembrane region" description="Helical" evidence="11">
    <location>
        <begin position="327"/>
        <end position="346"/>
    </location>
</feature>
<evidence type="ECO:0000313" key="12">
    <source>
        <dbReference type="EMBL" id="RKF05183.1"/>
    </source>
</evidence>
<dbReference type="Proteomes" id="UP000285780">
    <property type="component" value="Unassembled WGS sequence"/>
</dbReference>
<evidence type="ECO:0000256" key="1">
    <source>
        <dbReference type="ARBA" id="ARBA00004651"/>
    </source>
</evidence>
<feature type="transmembrane region" description="Helical" evidence="11">
    <location>
        <begin position="207"/>
        <end position="227"/>
    </location>
</feature>
<keyword evidence="5" id="KW-1003">Cell membrane</keyword>
<dbReference type="GO" id="GO:0005886">
    <property type="term" value="C:plasma membrane"/>
    <property type="evidence" value="ECO:0007669"/>
    <property type="project" value="UniProtKB-SubCell"/>
</dbReference>
<evidence type="ECO:0000256" key="8">
    <source>
        <dbReference type="ARBA" id="ARBA00023065"/>
    </source>
</evidence>
<feature type="transmembrane region" description="Helical" evidence="11">
    <location>
        <begin position="247"/>
        <end position="268"/>
    </location>
</feature>
<dbReference type="PANTHER" id="PTHR43298:SF2">
    <property type="entry name" value="FMN_FAD EXPORTER YEEO-RELATED"/>
    <property type="match status" value="1"/>
</dbReference>
<evidence type="ECO:0000256" key="6">
    <source>
        <dbReference type="ARBA" id="ARBA00022692"/>
    </source>
</evidence>
<dbReference type="CDD" id="cd13136">
    <property type="entry name" value="MATE_DinF_like"/>
    <property type="match status" value="1"/>
</dbReference>
<organism evidence="12 13">
    <name type="scientific">Tenacibaculum lutimaris</name>
    <dbReference type="NCBI Taxonomy" id="285258"/>
    <lineage>
        <taxon>Bacteria</taxon>
        <taxon>Pseudomonadati</taxon>
        <taxon>Bacteroidota</taxon>
        <taxon>Flavobacteriia</taxon>
        <taxon>Flavobacteriales</taxon>
        <taxon>Flavobacteriaceae</taxon>
        <taxon>Tenacibaculum</taxon>
    </lineage>
</organism>
<keyword evidence="8" id="KW-0406">Ion transport</keyword>
<dbReference type="GO" id="GO:0042910">
    <property type="term" value="F:xenobiotic transmembrane transporter activity"/>
    <property type="evidence" value="ECO:0007669"/>
    <property type="project" value="InterPro"/>
</dbReference>
<evidence type="ECO:0000256" key="5">
    <source>
        <dbReference type="ARBA" id="ARBA00022475"/>
    </source>
</evidence>
<keyword evidence="7 11" id="KW-1133">Transmembrane helix</keyword>
<dbReference type="GO" id="GO:0015297">
    <property type="term" value="F:antiporter activity"/>
    <property type="evidence" value="ECO:0007669"/>
    <property type="project" value="UniProtKB-KW"/>
</dbReference>
<dbReference type="GO" id="GO:0006811">
    <property type="term" value="P:monoatomic ion transport"/>
    <property type="evidence" value="ECO:0007669"/>
    <property type="project" value="UniProtKB-KW"/>
</dbReference>
<dbReference type="InterPro" id="IPR002528">
    <property type="entry name" value="MATE_fam"/>
</dbReference>
<evidence type="ECO:0000256" key="3">
    <source>
        <dbReference type="ARBA" id="ARBA00022448"/>
    </source>
</evidence>
<evidence type="ECO:0000256" key="11">
    <source>
        <dbReference type="SAM" id="Phobius"/>
    </source>
</evidence>
<evidence type="ECO:0000256" key="2">
    <source>
        <dbReference type="ARBA" id="ARBA00010199"/>
    </source>
</evidence>
<feature type="transmembrane region" description="Helical" evidence="11">
    <location>
        <begin position="280"/>
        <end position="307"/>
    </location>
</feature>
<dbReference type="Pfam" id="PF01554">
    <property type="entry name" value="MatE"/>
    <property type="match status" value="2"/>
</dbReference>
<comment type="caution">
    <text evidence="12">The sequence shown here is derived from an EMBL/GenBank/DDBJ whole genome shotgun (WGS) entry which is preliminary data.</text>
</comment>
<comment type="subcellular location">
    <subcellularLocation>
        <location evidence="1">Cell membrane</location>
        <topology evidence="1">Multi-pass membrane protein</topology>
    </subcellularLocation>
</comment>
<keyword evidence="9 11" id="KW-0472">Membrane</keyword>
<feature type="transmembrane region" description="Helical" evidence="11">
    <location>
        <begin position="56"/>
        <end position="74"/>
    </location>
</feature>
<evidence type="ECO:0000313" key="13">
    <source>
        <dbReference type="Proteomes" id="UP000285780"/>
    </source>
</evidence>
<dbReference type="NCBIfam" id="TIGR00797">
    <property type="entry name" value="matE"/>
    <property type="match status" value="1"/>
</dbReference>
<evidence type="ECO:0000256" key="4">
    <source>
        <dbReference type="ARBA" id="ARBA00022449"/>
    </source>
</evidence>
<keyword evidence="6 11" id="KW-0812">Transmembrane</keyword>
<protein>
    <recommendedName>
        <fullName evidence="10">Multidrug-efflux transporter</fullName>
    </recommendedName>
</protein>
<accession>A0A420E5I9</accession>